<protein>
    <recommendedName>
        <fullName evidence="3">tRNA (guanine(46)-N(7))-methyltransferase</fullName>
        <ecNumber evidence="3">2.1.1.33</ecNumber>
    </recommendedName>
</protein>
<dbReference type="InterPro" id="IPR003358">
    <property type="entry name" value="tRNA_(Gua-N-7)_MeTrfase_Trmb"/>
</dbReference>
<evidence type="ECO:0000256" key="1">
    <source>
        <dbReference type="ARBA" id="ARBA00000142"/>
    </source>
</evidence>
<dbReference type="GO" id="GO:0043527">
    <property type="term" value="C:tRNA methyltransferase complex"/>
    <property type="evidence" value="ECO:0007669"/>
    <property type="project" value="TreeGrafter"/>
</dbReference>
<evidence type="ECO:0000313" key="9">
    <source>
        <dbReference type="EMBL" id="HAC30267.1"/>
    </source>
</evidence>
<feature type="compositionally biased region" description="Basic and acidic residues" evidence="8">
    <location>
        <begin position="63"/>
        <end position="74"/>
    </location>
</feature>
<dbReference type="PANTHER" id="PTHR23417:SF14">
    <property type="entry name" value="PENTACOTRIPEPTIDE-REPEAT REGION OF PRORP DOMAIN-CONTAINING PROTEIN"/>
    <property type="match status" value="1"/>
</dbReference>
<dbReference type="PANTHER" id="PTHR23417">
    <property type="entry name" value="3-DEOXY-D-MANNO-OCTULOSONIC-ACID TRANSFERASE/TRNA GUANINE-N 7 - -METHYLTRANSFERASE"/>
    <property type="match status" value="1"/>
</dbReference>
<reference evidence="9 10" key="1">
    <citation type="journal article" date="2018" name="Nat. Biotechnol.">
        <title>A standardized bacterial taxonomy based on genome phylogeny substantially revises the tree of life.</title>
        <authorList>
            <person name="Parks D.H."/>
            <person name="Chuvochina M."/>
            <person name="Waite D.W."/>
            <person name="Rinke C."/>
            <person name="Skarshewski A."/>
            <person name="Chaumeil P.A."/>
            <person name="Hugenholtz P."/>
        </authorList>
    </citation>
    <scope>NUCLEOTIDE SEQUENCE [LARGE SCALE GENOMIC DNA]</scope>
    <source>
        <strain evidence="9">UBA9049</strain>
    </source>
</reference>
<keyword evidence="5 9" id="KW-0808">Transferase</keyword>
<organism evidence="9 10">
    <name type="scientific">Marinobacter nauticus</name>
    <name type="common">Marinobacter hydrocarbonoclasticus</name>
    <name type="synonym">Marinobacter aquaeolei</name>
    <dbReference type="NCBI Taxonomy" id="2743"/>
    <lineage>
        <taxon>Bacteria</taxon>
        <taxon>Pseudomonadati</taxon>
        <taxon>Pseudomonadota</taxon>
        <taxon>Gammaproteobacteria</taxon>
        <taxon>Pseudomonadales</taxon>
        <taxon>Marinobacteraceae</taxon>
        <taxon>Marinobacter</taxon>
    </lineage>
</organism>
<evidence type="ECO:0000256" key="5">
    <source>
        <dbReference type="ARBA" id="ARBA00022679"/>
    </source>
</evidence>
<dbReference type="InterPro" id="IPR029063">
    <property type="entry name" value="SAM-dependent_MTases_sf"/>
</dbReference>
<feature type="region of interest" description="Disordered" evidence="8">
    <location>
        <begin position="53"/>
        <end position="74"/>
    </location>
</feature>
<evidence type="ECO:0000256" key="7">
    <source>
        <dbReference type="ARBA" id="ARBA00022694"/>
    </source>
</evidence>
<comment type="caution">
    <text evidence="9">The sequence shown here is derived from an EMBL/GenBank/DDBJ whole genome shotgun (WGS) entry which is preliminary data.</text>
</comment>
<name>A0A3B8WJH5_MARNT</name>
<evidence type="ECO:0000313" key="10">
    <source>
        <dbReference type="Proteomes" id="UP000261325"/>
    </source>
</evidence>
<dbReference type="Pfam" id="PF02390">
    <property type="entry name" value="Methyltransf_4"/>
    <property type="match status" value="1"/>
</dbReference>
<dbReference type="Proteomes" id="UP000261325">
    <property type="component" value="Unassembled WGS sequence"/>
</dbReference>
<evidence type="ECO:0000256" key="3">
    <source>
        <dbReference type="ARBA" id="ARBA00011977"/>
    </source>
</evidence>
<dbReference type="PROSITE" id="PS51625">
    <property type="entry name" value="SAM_MT_TRMB"/>
    <property type="match status" value="1"/>
</dbReference>
<comment type="catalytic activity">
    <reaction evidence="1">
        <text>guanosine(46) in tRNA + S-adenosyl-L-methionine = N(7)-methylguanosine(46) in tRNA + S-adenosyl-L-homocysteine</text>
        <dbReference type="Rhea" id="RHEA:42708"/>
        <dbReference type="Rhea" id="RHEA-COMP:10188"/>
        <dbReference type="Rhea" id="RHEA-COMP:10189"/>
        <dbReference type="ChEBI" id="CHEBI:57856"/>
        <dbReference type="ChEBI" id="CHEBI:59789"/>
        <dbReference type="ChEBI" id="CHEBI:74269"/>
        <dbReference type="ChEBI" id="CHEBI:74480"/>
        <dbReference type="EC" id="2.1.1.33"/>
    </reaction>
</comment>
<dbReference type="Gene3D" id="3.40.50.150">
    <property type="entry name" value="Vaccinia Virus protein VP39"/>
    <property type="match status" value="1"/>
</dbReference>
<proteinExistence type="predicted"/>
<evidence type="ECO:0000256" key="8">
    <source>
        <dbReference type="SAM" id="MobiDB-lite"/>
    </source>
</evidence>
<dbReference type="EMBL" id="DLYI01000288">
    <property type="protein sequence ID" value="HAC30267.1"/>
    <property type="molecule type" value="Genomic_DNA"/>
</dbReference>
<dbReference type="AlphaFoldDB" id="A0A3B8WJH5"/>
<sequence>KKKHHKRRLIQPEFVQRIRHKLRVGGILHLATDWENYAEHMLEVMSASEGFANTQEQGGYSPKPDDRPITKFEKRGENLGHGVWDLLFYRTN</sequence>
<dbReference type="EC" id="2.1.1.33" evidence="3"/>
<evidence type="ECO:0000256" key="4">
    <source>
        <dbReference type="ARBA" id="ARBA00022603"/>
    </source>
</evidence>
<dbReference type="GO" id="GO:0008176">
    <property type="term" value="F:tRNA (guanine(46)-N7)-methyltransferase activity"/>
    <property type="evidence" value="ECO:0007669"/>
    <property type="project" value="UniProtKB-EC"/>
</dbReference>
<evidence type="ECO:0000256" key="6">
    <source>
        <dbReference type="ARBA" id="ARBA00022691"/>
    </source>
</evidence>
<keyword evidence="4 9" id="KW-0489">Methyltransferase</keyword>
<keyword evidence="6" id="KW-0949">S-adenosyl-L-methionine</keyword>
<keyword evidence="7" id="KW-0819">tRNA processing</keyword>
<feature type="non-terminal residue" evidence="9">
    <location>
        <position position="1"/>
    </location>
</feature>
<dbReference type="SUPFAM" id="SSF53335">
    <property type="entry name" value="S-adenosyl-L-methionine-dependent methyltransferases"/>
    <property type="match status" value="1"/>
</dbReference>
<evidence type="ECO:0000256" key="2">
    <source>
        <dbReference type="ARBA" id="ARBA00003015"/>
    </source>
</evidence>
<accession>A0A3B8WJH5</accession>
<comment type="function">
    <text evidence="2">Catalyzes the formation of N(7)-methylguanine at position 46 (m7G46) in tRNA.</text>
</comment>
<gene>
    <name evidence="9" type="ORF">DCF82_21040</name>
</gene>